<feature type="transmembrane region" description="Helical" evidence="7">
    <location>
        <begin position="248"/>
        <end position="271"/>
    </location>
</feature>
<dbReference type="RefSeq" id="WP_173959693.1">
    <property type="nucleotide sequence ID" value="NZ_CBCSCC010000013.1"/>
</dbReference>
<dbReference type="GO" id="GO:0015109">
    <property type="term" value="F:chromate transmembrane transporter activity"/>
    <property type="evidence" value="ECO:0007669"/>
    <property type="project" value="InterPro"/>
</dbReference>
<dbReference type="InterPro" id="IPR014047">
    <property type="entry name" value="Chr_Tranpt_l_chain"/>
</dbReference>
<dbReference type="Proteomes" id="UP000501090">
    <property type="component" value="Chromosome"/>
</dbReference>
<dbReference type="PANTHER" id="PTHR33567">
    <property type="entry name" value="CHROMATE ION TRANSPORTER (EUROFUNG)"/>
    <property type="match status" value="1"/>
</dbReference>
<gene>
    <name evidence="8" type="ORF">DN92_02080</name>
</gene>
<protein>
    <submittedName>
        <fullName evidence="8">Chromate transporter</fullName>
    </submittedName>
</protein>
<dbReference type="NCBIfam" id="TIGR00937">
    <property type="entry name" value="2A51"/>
    <property type="match status" value="1"/>
</dbReference>
<dbReference type="KEGG" id="pard:DN92_02080"/>
<keyword evidence="3" id="KW-1003">Cell membrane</keyword>
<evidence type="ECO:0000256" key="6">
    <source>
        <dbReference type="ARBA" id="ARBA00023136"/>
    </source>
</evidence>
<evidence type="ECO:0000313" key="8">
    <source>
        <dbReference type="EMBL" id="QKM59924.1"/>
    </source>
</evidence>
<evidence type="ECO:0000256" key="1">
    <source>
        <dbReference type="ARBA" id="ARBA00004651"/>
    </source>
</evidence>
<keyword evidence="5 7" id="KW-1133">Transmembrane helix</keyword>
<feature type="transmembrane region" description="Helical" evidence="7">
    <location>
        <begin position="106"/>
        <end position="129"/>
    </location>
</feature>
<keyword evidence="4 7" id="KW-0812">Transmembrane</keyword>
<dbReference type="PANTHER" id="PTHR33567:SF3">
    <property type="entry name" value="CHROMATE ION TRANSPORTER (EUROFUNG)"/>
    <property type="match status" value="1"/>
</dbReference>
<feature type="transmembrane region" description="Helical" evidence="7">
    <location>
        <begin position="420"/>
        <end position="441"/>
    </location>
</feature>
<reference evidence="8 9" key="1">
    <citation type="submission" date="2018-04" db="EMBL/GenBank/DDBJ databases">
        <title>Polynucleobacter sp. UK-Long2-W17 genome.</title>
        <authorList>
            <person name="Hahn M.W."/>
        </authorList>
    </citation>
    <scope>NUCLEOTIDE SEQUENCE [LARGE SCALE GENOMIC DNA]</scope>
    <source>
        <strain evidence="8 9">UK-Long2-W17</strain>
    </source>
</reference>
<name>A0A6M9PD78_9BURK</name>
<feature type="transmembrane region" description="Helical" evidence="7">
    <location>
        <begin position="141"/>
        <end position="172"/>
    </location>
</feature>
<feature type="transmembrane region" description="Helical" evidence="7">
    <location>
        <begin position="397"/>
        <end position="414"/>
    </location>
</feature>
<feature type="transmembrane region" description="Helical" evidence="7">
    <location>
        <begin position="217"/>
        <end position="241"/>
    </location>
</feature>
<evidence type="ECO:0000256" key="2">
    <source>
        <dbReference type="ARBA" id="ARBA00005262"/>
    </source>
</evidence>
<dbReference type="Pfam" id="PF02417">
    <property type="entry name" value="Chromate_transp"/>
    <property type="match status" value="2"/>
</dbReference>
<feature type="transmembrane region" description="Helical" evidence="7">
    <location>
        <begin position="76"/>
        <end position="100"/>
    </location>
</feature>
<accession>A0A6M9PD78</accession>
<proteinExistence type="inferred from homology"/>
<evidence type="ECO:0000256" key="7">
    <source>
        <dbReference type="SAM" id="Phobius"/>
    </source>
</evidence>
<evidence type="ECO:0000313" key="9">
    <source>
        <dbReference type="Proteomes" id="UP000501090"/>
    </source>
</evidence>
<evidence type="ECO:0000256" key="4">
    <source>
        <dbReference type="ARBA" id="ARBA00022692"/>
    </source>
</evidence>
<dbReference type="InterPro" id="IPR003370">
    <property type="entry name" value="Chromate_transpt"/>
</dbReference>
<sequence>MNIPLSEALKFWAKLGFISFGGPAGQIAVLHQELVEKRRWISERRFLHALNYCMLLPGPEAQQLVTYIGWLMHRTWGGVIAGVLFALPSLFILIGLSWVYLTFGQVPWIAAIFFGIKPAVTAIILYAAVRIGKRTIHNRALRAIALISFLAIFVLNLAFPIIVLCAALVGIWGGKRYPDYFQQTSLHAGDGEKHYGTAVIDDHTPTPNHAQFSSRKLILQSTVFVALWSIPFIALALIFGWKTLYPQIAWFFTKAAFLTFGGAYAVLPYVYQGAVDQFQWLSAGQMMDGLALGETTPGPLIMVVAFVGYLAGHIQHLIGNTNPFWFGVLGAIVATWFTFLPSFFLVLVGGPLIESTHGKLSFTAPLTAISAAVVGVIANLGLFFAYHVFFPHGIGGSISWISIAITLFAGLALFQFQKGVISVLTGSALAGLLSYLLTTLLL</sequence>
<comment type="subcellular location">
    <subcellularLocation>
        <location evidence="1">Cell membrane</location>
        <topology evidence="1">Multi-pass membrane protein</topology>
    </subcellularLocation>
</comment>
<keyword evidence="6 7" id="KW-0472">Membrane</keyword>
<comment type="similarity">
    <text evidence="2">Belongs to the chromate ion transporter (CHR) (TC 2.A.51) family.</text>
</comment>
<feature type="transmembrane region" description="Helical" evidence="7">
    <location>
        <begin position="324"/>
        <end position="348"/>
    </location>
</feature>
<dbReference type="PIRSF" id="PIRSF004810">
    <property type="entry name" value="ChrA"/>
    <property type="match status" value="1"/>
</dbReference>
<keyword evidence="9" id="KW-1185">Reference proteome</keyword>
<dbReference type="AlphaFoldDB" id="A0A6M9PD78"/>
<organism evidence="8 9">
    <name type="scientific">Polynucleobacter arcticus</name>
    <dbReference type="NCBI Taxonomy" id="1743165"/>
    <lineage>
        <taxon>Bacteria</taxon>
        <taxon>Pseudomonadati</taxon>
        <taxon>Pseudomonadota</taxon>
        <taxon>Betaproteobacteria</taxon>
        <taxon>Burkholderiales</taxon>
        <taxon>Burkholderiaceae</taxon>
        <taxon>Polynucleobacter</taxon>
    </lineage>
</organism>
<evidence type="ECO:0000256" key="5">
    <source>
        <dbReference type="ARBA" id="ARBA00022989"/>
    </source>
</evidence>
<evidence type="ECO:0000256" key="3">
    <source>
        <dbReference type="ARBA" id="ARBA00022475"/>
    </source>
</evidence>
<dbReference type="EMBL" id="CP028940">
    <property type="protein sequence ID" value="QKM59924.1"/>
    <property type="molecule type" value="Genomic_DNA"/>
</dbReference>
<feature type="transmembrane region" description="Helical" evidence="7">
    <location>
        <begin position="291"/>
        <end position="312"/>
    </location>
</feature>
<feature type="transmembrane region" description="Helical" evidence="7">
    <location>
        <begin position="368"/>
        <end position="390"/>
    </location>
</feature>
<dbReference type="GO" id="GO:0005886">
    <property type="term" value="C:plasma membrane"/>
    <property type="evidence" value="ECO:0007669"/>
    <property type="project" value="UniProtKB-SubCell"/>
</dbReference>